<feature type="compositionally biased region" description="Low complexity" evidence="2">
    <location>
        <begin position="767"/>
        <end position="785"/>
    </location>
</feature>
<dbReference type="Proteomes" id="UP000807342">
    <property type="component" value="Unassembled WGS sequence"/>
</dbReference>
<evidence type="ECO:0000256" key="1">
    <source>
        <dbReference type="SAM" id="Coils"/>
    </source>
</evidence>
<dbReference type="EMBL" id="MU151051">
    <property type="protein sequence ID" value="KAF9455052.1"/>
    <property type="molecule type" value="Genomic_DNA"/>
</dbReference>
<keyword evidence="1" id="KW-0175">Coiled coil</keyword>
<feature type="compositionally biased region" description="Basic and acidic residues" evidence="2">
    <location>
        <begin position="749"/>
        <end position="765"/>
    </location>
</feature>
<feature type="compositionally biased region" description="Low complexity" evidence="2">
    <location>
        <begin position="484"/>
        <end position="497"/>
    </location>
</feature>
<feature type="region of interest" description="Disordered" evidence="2">
    <location>
        <begin position="164"/>
        <end position="335"/>
    </location>
</feature>
<reference evidence="3" key="1">
    <citation type="submission" date="2020-11" db="EMBL/GenBank/DDBJ databases">
        <authorList>
            <consortium name="DOE Joint Genome Institute"/>
            <person name="Ahrendt S."/>
            <person name="Riley R."/>
            <person name="Andreopoulos W."/>
            <person name="Labutti K."/>
            <person name="Pangilinan J."/>
            <person name="Ruiz-Duenas F.J."/>
            <person name="Barrasa J.M."/>
            <person name="Sanchez-Garcia M."/>
            <person name="Camarero S."/>
            <person name="Miyauchi S."/>
            <person name="Serrano A."/>
            <person name="Linde D."/>
            <person name="Babiker R."/>
            <person name="Drula E."/>
            <person name="Ayuso-Fernandez I."/>
            <person name="Pacheco R."/>
            <person name="Padilla G."/>
            <person name="Ferreira P."/>
            <person name="Barriuso J."/>
            <person name="Kellner H."/>
            <person name="Castanera R."/>
            <person name="Alfaro M."/>
            <person name="Ramirez L."/>
            <person name="Pisabarro A.G."/>
            <person name="Kuo A."/>
            <person name="Tritt A."/>
            <person name="Lipzen A."/>
            <person name="He G."/>
            <person name="Yan M."/>
            <person name="Ng V."/>
            <person name="Cullen D."/>
            <person name="Martin F."/>
            <person name="Rosso M.-N."/>
            <person name="Henrissat B."/>
            <person name="Hibbett D."/>
            <person name="Martinez A.T."/>
            <person name="Grigoriev I.V."/>
        </authorList>
    </citation>
    <scope>NUCLEOTIDE SEQUENCE</scope>
    <source>
        <strain evidence="3">MF-IS2</strain>
    </source>
</reference>
<evidence type="ECO:0000313" key="3">
    <source>
        <dbReference type="EMBL" id="KAF9455052.1"/>
    </source>
</evidence>
<feature type="region of interest" description="Disordered" evidence="2">
    <location>
        <begin position="61"/>
        <end position="143"/>
    </location>
</feature>
<feature type="compositionally biased region" description="Polar residues" evidence="2">
    <location>
        <begin position="288"/>
        <end position="307"/>
    </location>
</feature>
<keyword evidence="4" id="KW-1185">Reference proteome</keyword>
<feature type="compositionally biased region" description="Basic and acidic residues" evidence="2">
    <location>
        <begin position="118"/>
        <end position="129"/>
    </location>
</feature>
<feature type="compositionally biased region" description="Polar residues" evidence="2">
    <location>
        <begin position="961"/>
        <end position="972"/>
    </location>
</feature>
<feature type="compositionally biased region" description="Polar residues" evidence="2">
    <location>
        <begin position="265"/>
        <end position="278"/>
    </location>
</feature>
<evidence type="ECO:0000313" key="4">
    <source>
        <dbReference type="Proteomes" id="UP000807342"/>
    </source>
</evidence>
<dbReference type="AlphaFoldDB" id="A0A9P5XR62"/>
<feature type="region of interest" description="Disordered" evidence="2">
    <location>
        <begin position="368"/>
        <end position="453"/>
    </location>
</feature>
<dbReference type="OrthoDB" id="2565072at2759"/>
<evidence type="ECO:0000256" key="2">
    <source>
        <dbReference type="SAM" id="MobiDB-lite"/>
    </source>
</evidence>
<feature type="compositionally biased region" description="Polar residues" evidence="2">
    <location>
        <begin position="935"/>
        <end position="944"/>
    </location>
</feature>
<organism evidence="3 4">
    <name type="scientific">Macrolepiota fuliginosa MF-IS2</name>
    <dbReference type="NCBI Taxonomy" id="1400762"/>
    <lineage>
        <taxon>Eukaryota</taxon>
        <taxon>Fungi</taxon>
        <taxon>Dikarya</taxon>
        <taxon>Basidiomycota</taxon>
        <taxon>Agaricomycotina</taxon>
        <taxon>Agaricomycetes</taxon>
        <taxon>Agaricomycetidae</taxon>
        <taxon>Agaricales</taxon>
        <taxon>Agaricineae</taxon>
        <taxon>Agaricaceae</taxon>
        <taxon>Macrolepiota</taxon>
    </lineage>
</organism>
<feature type="coiled-coil region" evidence="1">
    <location>
        <begin position="886"/>
        <end position="920"/>
    </location>
</feature>
<protein>
    <submittedName>
        <fullName evidence="3">Uncharacterized protein</fullName>
    </submittedName>
</protein>
<name>A0A9P5XR62_9AGAR</name>
<feature type="region of interest" description="Disordered" evidence="2">
    <location>
        <begin position="467"/>
        <end position="503"/>
    </location>
</feature>
<proteinExistence type="predicted"/>
<comment type="caution">
    <text evidence="3">The sequence shown here is derived from an EMBL/GenBank/DDBJ whole genome shotgun (WGS) entry which is preliminary data.</text>
</comment>
<feature type="region of interest" description="Disordered" evidence="2">
    <location>
        <begin position="737"/>
        <end position="785"/>
    </location>
</feature>
<sequence length="972" mass="105055">MICRRLSLSSTAMLRSAHSPDTNDIHLRHLLDQRNARADPLGRYSTISEFSDTPSVYSRAFFSPRPGDKLQPDSPENDFPYNPPTFQQRPRRLLDDPSSSMLDLDEDSRSSMTVSEAYYDRDDEDSRSLEDDEGDEPLPRMSYLGPKMRVHSRAPWELEDETVQEVDETESTGHGSFIGMLTGGRGKSGQKTELMSPRPSNVSRPSVESSRSFLNPKRSFDTSHPRGALYALAQESLSTSSLGRPHHSGRSDGLRGKFSFGRLRSPSSNVDIPSSPDQSAIRLPSINPVPTTPTSPRASYDTTSSALDVQPLPGYNNTRSKERRGSLPFSDEDIHPYANPDLVILYTPTEPPPKSPLRATLHSGVHRNDSNITVSENPVLTSHPDSGTKSTLAPEMPTSASKRRVPHIQSKGISPPVTVHNPPDSPGHQQSDICQEPVPPLPTKANVIPGWTDRTINPGFSLISLEEARAQRTRTAPTYPPPSSDSTSSEETSATTSFHNATQDTATTLASTFSDLSHSHATNVSIATAARSRARSISTGAKAKNALHSFVAPRQPERRGSENGLVTGQATNKDAGGGKTLKHKKSGFMRLFGNGGKSNDRDIPPPPVPVLPEGHGPPIPRHNPKLSSHRIPVPSLSPSLLDAVAQHEGDSWSESGKLTLNPKRTPPPPLSINIGSSSPSASTFTDPPPRGSFLNASAFDRINSPQSAPPHISDFPTLKLRPVSTLFSAHFGEHIDPTKLNFDEVGPNETREQAVRRQGNERTRLDSFASGMSSGPSSASATSFADSHFNSSPIASSYASASGTALTTPTTAASLMSPIGPIATPWGRDRDYGASVGTGGRFSVDQHSAASSLNTNPNGTGLYVVRENSEATTAIKVLQEHLDNTNKMWQKRVWDLESQIRELKNEVADLKKIRNEGEKTFCETCGERSAEVGGAQSSQPQQRSMGHKSGGSVMSRPRARTGSSARFVNGQL</sequence>
<feature type="region of interest" description="Disordered" evidence="2">
    <location>
        <begin position="545"/>
        <end position="582"/>
    </location>
</feature>
<accession>A0A9P5XR62</accession>
<feature type="compositionally biased region" description="Low complexity" evidence="2">
    <location>
        <begin position="196"/>
        <end position="212"/>
    </location>
</feature>
<feature type="compositionally biased region" description="Polar residues" evidence="2">
    <location>
        <begin position="370"/>
        <end position="391"/>
    </location>
</feature>
<gene>
    <name evidence="3" type="ORF">P691DRAFT_754169</name>
</gene>
<feature type="region of interest" description="Disordered" evidence="2">
    <location>
        <begin position="926"/>
        <end position="972"/>
    </location>
</feature>